<keyword evidence="1" id="KW-0732">Signal</keyword>
<dbReference type="Proteomes" id="UP000215914">
    <property type="component" value="Unassembled WGS sequence"/>
</dbReference>
<comment type="caution">
    <text evidence="2">The sequence shown here is derived from an EMBL/GenBank/DDBJ whole genome shotgun (WGS) entry which is preliminary data.</text>
</comment>
<evidence type="ECO:0000313" key="3">
    <source>
        <dbReference type="Proteomes" id="UP000215914"/>
    </source>
</evidence>
<evidence type="ECO:0000256" key="1">
    <source>
        <dbReference type="SAM" id="SignalP"/>
    </source>
</evidence>
<reference evidence="2" key="1">
    <citation type="journal article" date="2017" name="Nature">
        <title>The sunflower genome provides insights into oil metabolism, flowering and Asterid evolution.</title>
        <authorList>
            <person name="Badouin H."/>
            <person name="Gouzy J."/>
            <person name="Grassa C.J."/>
            <person name="Murat F."/>
            <person name="Staton S.E."/>
            <person name="Cottret L."/>
            <person name="Lelandais-Briere C."/>
            <person name="Owens G.L."/>
            <person name="Carrere S."/>
            <person name="Mayjonade B."/>
            <person name="Legrand L."/>
            <person name="Gill N."/>
            <person name="Kane N.C."/>
            <person name="Bowers J.E."/>
            <person name="Hubner S."/>
            <person name="Bellec A."/>
            <person name="Berard A."/>
            <person name="Berges H."/>
            <person name="Blanchet N."/>
            <person name="Boniface M.C."/>
            <person name="Brunel D."/>
            <person name="Catrice O."/>
            <person name="Chaidir N."/>
            <person name="Claudel C."/>
            <person name="Donnadieu C."/>
            <person name="Faraut T."/>
            <person name="Fievet G."/>
            <person name="Helmstetter N."/>
            <person name="King M."/>
            <person name="Knapp S.J."/>
            <person name="Lai Z."/>
            <person name="Le Paslier M.C."/>
            <person name="Lippi Y."/>
            <person name="Lorenzon L."/>
            <person name="Mandel J.R."/>
            <person name="Marage G."/>
            <person name="Marchand G."/>
            <person name="Marquand E."/>
            <person name="Bret-Mestries E."/>
            <person name="Morien E."/>
            <person name="Nambeesan S."/>
            <person name="Nguyen T."/>
            <person name="Pegot-Espagnet P."/>
            <person name="Pouilly N."/>
            <person name="Raftis F."/>
            <person name="Sallet E."/>
            <person name="Schiex T."/>
            <person name="Thomas J."/>
            <person name="Vandecasteele C."/>
            <person name="Vares D."/>
            <person name="Vear F."/>
            <person name="Vautrin S."/>
            <person name="Crespi M."/>
            <person name="Mangin B."/>
            <person name="Burke J.M."/>
            <person name="Salse J."/>
            <person name="Munos S."/>
            <person name="Vincourt P."/>
            <person name="Rieseberg L.H."/>
            <person name="Langlade N.B."/>
        </authorList>
    </citation>
    <scope>NUCLEOTIDE SEQUENCE</scope>
    <source>
        <tissue evidence="2">Leaves</tissue>
    </source>
</reference>
<gene>
    <name evidence="2" type="ORF">HanXRQr2_Chr14g0624241</name>
</gene>
<feature type="signal peptide" evidence="1">
    <location>
        <begin position="1"/>
        <end position="15"/>
    </location>
</feature>
<evidence type="ECO:0000313" key="2">
    <source>
        <dbReference type="EMBL" id="KAF5767428.1"/>
    </source>
</evidence>
<proteinExistence type="predicted"/>
<protein>
    <recommendedName>
        <fullName evidence="4">Secreted protein</fullName>
    </recommendedName>
</protein>
<dbReference type="EMBL" id="MNCJ02000329">
    <property type="protein sequence ID" value="KAF5767428.1"/>
    <property type="molecule type" value="Genomic_DNA"/>
</dbReference>
<feature type="chain" id="PRO_5039928997" description="Secreted protein" evidence="1">
    <location>
        <begin position="16"/>
        <end position="83"/>
    </location>
</feature>
<keyword evidence="3" id="KW-1185">Reference proteome</keyword>
<evidence type="ECO:0008006" key="4">
    <source>
        <dbReference type="Google" id="ProtNLM"/>
    </source>
</evidence>
<reference evidence="2" key="2">
    <citation type="submission" date="2020-06" db="EMBL/GenBank/DDBJ databases">
        <title>Helianthus annuus Genome sequencing and assembly Release 2.</title>
        <authorList>
            <person name="Gouzy J."/>
            <person name="Langlade N."/>
            <person name="Munos S."/>
        </authorList>
    </citation>
    <scope>NUCLEOTIDE SEQUENCE</scope>
    <source>
        <tissue evidence="2">Leaves</tissue>
    </source>
</reference>
<dbReference type="AlphaFoldDB" id="A0A9K3H627"/>
<sequence length="83" mass="9875">MLLFLFWFMFDISHTIQPFRYLPHSLVNRKPPEKNLQVRRNYATSPEPTGLFSARITVSFSWIFPIFTRTYFKESPNATNVNC</sequence>
<dbReference type="Gramene" id="mRNA:HanXRQr2_Chr14g0624241">
    <property type="protein sequence ID" value="mRNA:HanXRQr2_Chr14g0624241"/>
    <property type="gene ID" value="HanXRQr2_Chr14g0624241"/>
</dbReference>
<accession>A0A9K3H627</accession>
<organism evidence="2 3">
    <name type="scientific">Helianthus annuus</name>
    <name type="common">Common sunflower</name>
    <dbReference type="NCBI Taxonomy" id="4232"/>
    <lineage>
        <taxon>Eukaryota</taxon>
        <taxon>Viridiplantae</taxon>
        <taxon>Streptophyta</taxon>
        <taxon>Embryophyta</taxon>
        <taxon>Tracheophyta</taxon>
        <taxon>Spermatophyta</taxon>
        <taxon>Magnoliopsida</taxon>
        <taxon>eudicotyledons</taxon>
        <taxon>Gunneridae</taxon>
        <taxon>Pentapetalae</taxon>
        <taxon>asterids</taxon>
        <taxon>campanulids</taxon>
        <taxon>Asterales</taxon>
        <taxon>Asteraceae</taxon>
        <taxon>Asteroideae</taxon>
        <taxon>Heliantheae alliance</taxon>
        <taxon>Heliantheae</taxon>
        <taxon>Helianthus</taxon>
    </lineage>
</organism>
<name>A0A9K3H627_HELAN</name>